<evidence type="ECO:0000259" key="3">
    <source>
        <dbReference type="Pfam" id="PF06750"/>
    </source>
</evidence>
<protein>
    <submittedName>
        <fullName evidence="4">Leader peptidase PppA</fullName>
    </submittedName>
</protein>
<reference evidence="4 5" key="1">
    <citation type="submission" date="2019-03" db="EMBL/GenBank/DDBJ databases">
        <title>Deep-cultivation of Planctomycetes and their phenomic and genomic characterization uncovers novel biology.</title>
        <authorList>
            <person name="Wiegand S."/>
            <person name="Jogler M."/>
            <person name="Boedeker C."/>
            <person name="Pinto D."/>
            <person name="Vollmers J."/>
            <person name="Rivas-Marin E."/>
            <person name="Kohn T."/>
            <person name="Peeters S.H."/>
            <person name="Heuer A."/>
            <person name="Rast P."/>
            <person name="Oberbeckmann S."/>
            <person name="Bunk B."/>
            <person name="Jeske O."/>
            <person name="Meyerdierks A."/>
            <person name="Storesund J.E."/>
            <person name="Kallscheuer N."/>
            <person name="Luecker S."/>
            <person name="Lage O.M."/>
            <person name="Pohl T."/>
            <person name="Merkel B.J."/>
            <person name="Hornburger P."/>
            <person name="Mueller R.-W."/>
            <person name="Bruemmer F."/>
            <person name="Labrenz M."/>
            <person name="Spormann A.M."/>
            <person name="Op den Camp H."/>
            <person name="Overmann J."/>
            <person name="Amann R."/>
            <person name="Jetten M.S.M."/>
            <person name="Mascher T."/>
            <person name="Medema M.H."/>
            <person name="Devos D.P."/>
            <person name="Kaster A.-K."/>
            <person name="Ovreas L."/>
            <person name="Rohde M."/>
            <person name="Galperin M.Y."/>
            <person name="Jogler C."/>
        </authorList>
    </citation>
    <scope>NUCLEOTIDE SEQUENCE [LARGE SCALE GENOMIC DNA]</scope>
    <source>
        <strain evidence="4 5">Enr10</strain>
    </source>
</reference>
<evidence type="ECO:0000256" key="1">
    <source>
        <dbReference type="SAM" id="MobiDB-lite"/>
    </source>
</evidence>
<evidence type="ECO:0000256" key="2">
    <source>
        <dbReference type="SAM" id="Phobius"/>
    </source>
</evidence>
<keyword evidence="2" id="KW-0812">Transmembrane</keyword>
<dbReference type="GO" id="GO:0004190">
    <property type="term" value="F:aspartic-type endopeptidase activity"/>
    <property type="evidence" value="ECO:0007669"/>
    <property type="project" value="TreeGrafter"/>
</dbReference>
<feature type="domain" description="Prepilin peptidase A24 N-terminal" evidence="3">
    <location>
        <begin position="27"/>
        <end position="109"/>
    </location>
</feature>
<dbReference type="EMBL" id="CP037421">
    <property type="protein sequence ID" value="QDT29755.1"/>
    <property type="molecule type" value="Genomic_DNA"/>
</dbReference>
<feature type="compositionally biased region" description="Polar residues" evidence="1">
    <location>
        <begin position="367"/>
        <end position="384"/>
    </location>
</feature>
<evidence type="ECO:0000313" key="4">
    <source>
        <dbReference type="EMBL" id="QDT29755.1"/>
    </source>
</evidence>
<dbReference type="Proteomes" id="UP000315647">
    <property type="component" value="Chromosome"/>
</dbReference>
<feature type="transmembrane region" description="Helical" evidence="2">
    <location>
        <begin position="97"/>
        <end position="120"/>
    </location>
</feature>
<dbReference type="InterPro" id="IPR010627">
    <property type="entry name" value="Prepilin_pept_A24_N"/>
</dbReference>
<gene>
    <name evidence="4" type="primary">pppA_3</name>
    <name evidence="4" type="ORF">Enr10x_51100</name>
</gene>
<proteinExistence type="predicted"/>
<dbReference type="AlphaFoldDB" id="A0A517QDT2"/>
<feature type="transmembrane region" description="Helical" evidence="2">
    <location>
        <begin position="280"/>
        <end position="297"/>
    </location>
</feature>
<feature type="transmembrane region" description="Helical" evidence="2">
    <location>
        <begin position="309"/>
        <end position="330"/>
    </location>
</feature>
<dbReference type="Pfam" id="PF06750">
    <property type="entry name" value="A24_N_bact"/>
    <property type="match status" value="1"/>
</dbReference>
<feature type="region of interest" description="Disordered" evidence="1">
    <location>
        <begin position="364"/>
        <end position="384"/>
    </location>
</feature>
<sequence>MTPLLTVISWSPSYWILEAFTAVWCFVMGSVIGSFLNVVIYRMPLGLNISKPKSRCPVCENPIRTRDNLPILGWLLLRGKCRDCQTPISPRYPIVEALVGTFFLLLYLSIVHSGGALLPFRIPNRFSGGYQILEGRTWDLIALGIYYCYLFVVVLASTYIQFDRELIPRRLLLWCLGIGVLAGCFLPELHPLPARVPVQPAPSSTELLLSELQYYGTLHFNFEPGSLLTVCWGLVYGAIVGILFCWPSLFQTADQRSLFPPRTSWLPLLIGVYLGWQQVVMVGFLSALILALAHLICRNRSSFCDRLPASAFLSGVLTLQLLGGGYLTILPSQTGYLTYLLVTGGQLVTIPILTGLSEAAHRKRETANSTQDQIPLDETSTLTS</sequence>
<dbReference type="PANTHER" id="PTHR30487:SF0">
    <property type="entry name" value="PREPILIN LEADER PEPTIDASE_N-METHYLTRANSFERASE-RELATED"/>
    <property type="match status" value="1"/>
</dbReference>
<name>A0A517QDT2_9PLAN</name>
<dbReference type="PANTHER" id="PTHR30487">
    <property type="entry name" value="TYPE 4 PREPILIN-LIKE PROTEINS LEADER PEPTIDE-PROCESSING ENZYME"/>
    <property type="match status" value="1"/>
</dbReference>
<keyword evidence="2" id="KW-1133">Transmembrane helix</keyword>
<organism evidence="4 5">
    <name type="scientific">Gimesia panareensis</name>
    <dbReference type="NCBI Taxonomy" id="2527978"/>
    <lineage>
        <taxon>Bacteria</taxon>
        <taxon>Pseudomonadati</taxon>
        <taxon>Planctomycetota</taxon>
        <taxon>Planctomycetia</taxon>
        <taxon>Planctomycetales</taxon>
        <taxon>Planctomycetaceae</taxon>
        <taxon>Gimesia</taxon>
    </lineage>
</organism>
<dbReference type="GO" id="GO:0006465">
    <property type="term" value="P:signal peptide processing"/>
    <property type="evidence" value="ECO:0007669"/>
    <property type="project" value="TreeGrafter"/>
</dbReference>
<feature type="transmembrane region" description="Helical" evidence="2">
    <location>
        <begin position="336"/>
        <end position="356"/>
    </location>
</feature>
<feature type="transmembrane region" description="Helical" evidence="2">
    <location>
        <begin position="140"/>
        <end position="159"/>
    </location>
</feature>
<feature type="transmembrane region" description="Helical" evidence="2">
    <location>
        <begin position="20"/>
        <end position="41"/>
    </location>
</feature>
<feature type="transmembrane region" description="Helical" evidence="2">
    <location>
        <begin position="227"/>
        <end position="246"/>
    </location>
</feature>
<dbReference type="GO" id="GO:0005886">
    <property type="term" value="C:plasma membrane"/>
    <property type="evidence" value="ECO:0007669"/>
    <property type="project" value="TreeGrafter"/>
</dbReference>
<dbReference type="InterPro" id="IPR050882">
    <property type="entry name" value="Prepilin_peptidase/N-MTase"/>
</dbReference>
<evidence type="ECO:0000313" key="5">
    <source>
        <dbReference type="Proteomes" id="UP000315647"/>
    </source>
</evidence>
<keyword evidence="2" id="KW-0472">Membrane</keyword>
<accession>A0A517QDT2</accession>
<keyword evidence="5" id="KW-1185">Reference proteome</keyword>